<dbReference type="InterPro" id="IPR035172">
    <property type="entry name" value="DUF5302"/>
</dbReference>
<evidence type="ECO:0000313" key="2">
    <source>
        <dbReference type="EMBL" id="MBD8506869.1"/>
    </source>
</evidence>
<dbReference type="AlphaFoldDB" id="A0A927PMI2"/>
<protein>
    <submittedName>
        <fullName evidence="2">DUF5302 family protein</fullName>
    </submittedName>
</protein>
<organism evidence="2 3">
    <name type="scientific">Lolliginicoccus lacisalsi</name>
    <dbReference type="NCBI Taxonomy" id="2742202"/>
    <lineage>
        <taxon>Bacteria</taxon>
        <taxon>Bacillati</taxon>
        <taxon>Actinomycetota</taxon>
        <taxon>Actinomycetes</taxon>
        <taxon>Mycobacteriales</taxon>
        <taxon>Hoyosellaceae</taxon>
        <taxon>Lolliginicoccus</taxon>
    </lineage>
</organism>
<reference evidence="2" key="1">
    <citation type="submission" date="2020-09" db="EMBL/GenBank/DDBJ databases">
        <title>Hoyosella lacisalsi sp. nov., a halotolerant actinobacterium isolated from soil of Lake Gudzhirganskoe.</title>
        <authorList>
            <person name="Yang Q."/>
            <person name="Guo P.Y."/>
            <person name="Liu S.W."/>
            <person name="Li F.N."/>
            <person name="Sun C.H."/>
        </authorList>
    </citation>
    <scope>NUCLEOTIDE SEQUENCE</scope>
    <source>
        <strain evidence="2">G463</strain>
    </source>
</reference>
<dbReference type="Proteomes" id="UP000642993">
    <property type="component" value="Unassembled WGS sequence"/>
</dbReference>
<dbReference type="EMBL" id="JACYWE010000005">
    <property type="protein sequence ID" value="MBD8506869.1"/>
    <property type="molecule type" value="Genomic_DNA"/>
</dbReference>
<proteinExistence type="predicted"/>
<sequence length="59" mass="6419">MADHSSKISEEQRKHFAEALAHKQASNKDPHRGTPKSSGKAHGPHAAEGGRSMFRRKSG</sequence>
<evidence type="ECO:0000256" key="1">
    <source>
        <dbReference type="SAM" id="MobiDB-lite"/>
    </source>
</evidence>
<dbReference type="Pfam" id="PF17227">
    <property type="entry name" value="DUF5302"/>
    <property type="match status" value="1"/>
</dbReference>
<accession>A0A927PMI2</accession>
<keyword evidence="3" id="KW-1185">Reference proteome</keyword>
<gene>
    <name evidence="2" type="ORF">HT102_10250</name>
</gene>
<dbReference type="RefSeq" id="WP_192039322.1">
    <property type="nucleotide sequence ID" value="NZ_JACYWE010000005.1"/>
</dbReference>
<evidence type="ECO:0000313" key="3">
    <source>
        <dbReference type="Proteomes" id="UP000642993"/>
    </source>
</evidence>
<feature type="region of interest" description="Disordered" evidence="1">
    <location>
        <begin position="1"/>
        <end position="59"/>
    </location>
</feature>
<name>A0A927PMI2_9ACTN</name>
<comment type="caution">
    <text evidence="2">The sequence shown here is derived from an EMBL/GenBank/DDBJ whole genome shotgun (WGS) entry which is preliminary data.</text>
</comment>
<feature type="compositionally biased region" description="Basic and acidic residues" evidence="1">
    <location>
        <begin position="1"/>
        <end position="32"/>
    </location>
</feature>